<evidence type="ECO:0000256" key="6">
    <source>
        <dbReference type="ARBA" id="ARBA00022989"/>
    </source>
</evidence>
<feature type="transmembrane region" description="Helical" evidence="10">
    <location>
        <begin position="159"/>
        <end position="179"/>
    </location>
</feature>
<dbReference type="NCBIfam" id="TIGR00797">
    <property type="entry name" value="matE"/>
    <property type="match status" value="1"/>
</dbReference>
<feature type="transmembrane region" description="Helical" evidence="10">
    <location>
        <begin position="363"/>
        <end position="381"/>
    </location>
</feature>
<evidence type="ECO:0000256" key="2">
    <source>
        <dbReference type="ARBA" id="ARBA00022448"/>
    </source>
</evidence>
<evidence type="ECO:0000313" key="11">
    <source>
        <dbReference type="EMBL" id="MET1489602.1"/>
    </source>
</evidence>
<evidence type="ECO:0000256" key="5">
    <source>
        <dbReference type="ARBA" id="ARBA00022692"/>
    </source>
</evidence>
<evidence type="ECO:0000256" key="1">
    <source>
        <dbReference type="ARBA" id="ARBA00004429"/>
    </source>
</evidence>
<evidence type="ECO:0000256" key="4">
    <source>
        <dbReference type="ARBA" id="ARBA00022475"/>
    </source>
</evidence>
<keyword evidence="12" id="KW-1185">Reference proteome</keyword>
<dbReference type="PANTHER" id="PTHR43298:SF2">
    <property type="entry name" value="FMN_FAD EXPORTER YEEO-RELATED"/>
    <property type="match status" value="1"/>
</dbReference>
<evidence type="ECO:0000256" key="8">
    <source>
        <dbReference type="ARBA" id="ARBA00023136"/>
    </source>
</evidence>
<feature type="transmembrane region" description="Helical" evidence="10">
    <location>
        <begin position="265"/>
        <end position="285"/>
    </location>
</feature>
<keyword evidence="7" id="KW-0406">Ion transport</keyword>
<protein>
    <recommendedName>
        <fullName evidence="9">Multidrug-efflux transporter</fullName>
    </recommendedName>
</protein>
<dbReference type="RefSeq" id="WP_345925179.1">
    <property type="nucleotide sequence ID" value="NZ_JBDIVF010000002.1"/>
</dbReference>
<evidence type="ECO:0000256" key="7">
    <source>
        <dbReference type="ARBA" id="ARBA00023065"/>
    </source>
</evidence>
<dbReference type="Pfam" id="PF01554">
    <property type="entry name" value="MatE"/>
    <property type="match status" value="2"/>
</dbReference>
<sequence length="455" mass="48510">MRLTIRPDVWKLTAPVLVEQFFVNLLSSLGAIMAARLGTEAVSAIGNVEAFTLVISSLFSALAIGATVIVAQSIGSGRHERAGAAARQALGSGLALALLIALGTALAGRPLLKLLYPDASPLLADHMWQYLMFSAATYPLTALTLLACGAQRGAGNTRLAMQVSSLVTALNVVLGYGLIYGFELHTGWFSVSVPRLEVAGAGLAQWLARLAGCACLAWLWQRDGLLFSWRDWRGFRPEIGLLRALYAIGIPASIESLAFNGGKLLVQVMVMTLGPAAVAANYVAFSVAGLMNIPGNALSVANTTLVGRDVGRGDEAAAARTMRHVLRLGWLVTAIIALCFAPLVPAVVGLYTAEPDVARQTCWLLWLNCAFLVVFPTTFILPNGLRGAGDAKFALLTTIIGMLLFRIGLGHVFGLMLGWGITGVWLGMFTDWLLRSALYVWRLRSGSWRGRAMTG</sequence>
<keyword evidence="4" id="KW-1003">Cell membrane</keyword>
<dbReference type="EMBL" id="JBEWLZ010000003">
    <property type="protein sequence ID" value="MET1489602.1"/>
    <property type="molecule type" value="Genomic_DNA"/>
</dbReference>
<feature type="transmembrane region" description="Helical" evidence="10">
    <location>
        <begin position="89"/>
        <end position="107"/>
    </location>
</feature>
<gene>
    <name evidence="11" type="ORF">ABVT11_07160</name>
</gene>
<dbReference type="Proteomes" id="UP001548590">
    <property type="component" value="Unassembled WGS sequence"/>
</dbReference>
<feature type="transmembrane region" description="Helical" evidence="10">
    <location>
        <begin position="328"/>
        <end position="351"/>
    </location>
</feature>
<dbReference type="InterPro" id="IPR048279">
    <property type="entry name" value="MdtK-like"/>
</dbReference>
<feature type="transmembrane region" description="Helical" evidence="10">
    <location>
        <begin position="199"/>
        <end position="220"/>
    </location>
</feature>
<dbReference type="InterPro" id="IPR050222">
    <property type="entry name" value="MATE_MdtK"/>
</dbReference>
<dbReference type="PANTHER" id="PTHR43298">
    <property type="entry name" value="MULTIDRUG RESISTANCE PROTEIN NORM-RELATED"/>
    <property type="match status" value="1"/>
</dbReference>
<keyword evidence="8 10" id="KW-0472">Membrane</keyword>
<keyword evidence="5 10" id="KW-0812">Transmembrane</keyword>
<name>A0ABV2CQ42_9RHOO</name>
<keyword evidence="2" id="KW-0813">Transport</keyword>
<proteinExistence type="predicted"/>
<keyword evidence="6 10" id="KW-1133">Transmembrane helix</keyword>
<feature type="transmembrane region" description="Helical" evidence="10">
    <location>
        <begin position="50"/>
        <end position="69"/>
    </location>
</feature>
<reference evidence="11 12" key="1">
    <citation type="submission" date="2024-07" db="EMBL/GenBank/DDBJ databases">
        <title>Uliginosibacterium paludis KCTC:42655.</title>
        <authorList>
            <person name="Kim M.K."/>
        </authorList>
    </citation>
    <scope>NUCLEOTIDE SEQUENCE [LARGE SCALE GENOMIC DNA]</scope>
    <source>
        <strain evidence="11 12">KCTC 42655</strain>
    </source>
</reference>
<comment type="subcellular location">
    <subcellularLocation>
        <location evidence="1">Cell inner membrane</location>
        <topology evidence="1">Multi-pass membrane protein</topology>
    </subcellularLocation>
</comment>
<evidence type="ECO:0000256" key="9">
    <source>
        <dbReference type="ARBA" id="ARBA00031636"/>
    </source>
</evidence>
<dbReference type="InterPro" id="IPR002528">
    <property type="entry name" value="MATE_fam"/>
</dbReference>
<comment type="caution">
    <text evidence="11">The sequence shown here is derived from an EMBL/GenBank/DDBJ whole genome shotgun (WGS) entry which is preliminary data.</text>
</comment>
<feature type="transmembrane region" description="Helical" evidence="10">
    <location>
        <begin position="241"/>
        <end position="259"/>
    </location>
</feature>
<evidence type="ECO:0000256" key="10">
    <source>
        <dbReference type="SAM" id="Phobius"/>
    </source>
</evidence>
<evidence type="ECO:0000313" key="12">
    <source>
        <dbReference type="Proteomes" id="UP001548590"/>
    </source>
</evidence>
<keyword evidence="3" id="KW-0050">Antiport</keyword>
<feature type="transmembrane region" description="Helical" evidence="10">
    <location>
        <begin position="127"/>
        <end position="147"/>
    </location>
</feature>
<feature type="transmembrane region" description="Helical" evidence="10">
    <location>
        <begin position="21"/>
        <end position="38"/>
    </location>
</feature>
<dbReference type="PIRSF" id="PIRSF006603">
    <property type="entry name" value="DinF"/>
    <property type="match status" value="1"/>
</dbReference>
<dbReference type="CDD" id="cd13137">
    <property type="entry name" value="MATE_NorM_like"/>
    <property type="match status" value="1"/>
</dbReference>
<accession>A0ABV2CQ42</accession>
<organism evidence="11 12">
    <name type="scientific">Uliginosibacterium paludis</name>
    <dbReference type="NCBI Taxonomy" id="1615952"/>
    <lineage>
        <taxon>Bacteria</taxon>
        <taxon>Pseudomonadati</taxon>
        <taxon>Pseudomonadota</taxon>
        <taxon>Betaproteobacteria</taxon>
        <taxon>Rhodocyclales</taxon>
        <taxon>Zoogloeaceae</taxon>
        <taxon>Uliginosibacterium</taxon>
    </lineage>
</organism>
<evidence type="ECO:0000256" key="3">
    <source>
        <dbReference type="ARBA" id="ARBA00022449"/>
    </source>
</evidence>